<dbReference type="AlphaFoldDB" id="A0AA35LLS0"/>
<evidence type="ECO:0000313" key="1">
    <source>
        <dbReference type="EMBL" id="CAI5798468.1"/>
    </source>
</evidence>
<keyword evidence="2" id="KW-1185">Reference proteome</keyword>
<evidence type="ECO:0000313" key="2">
    <source>
        <dbReference type="Proteomes" id="UP001178461"/>
    </source>
</evidence>
<gene>
    <name evidence="1" type="ORF">PODLI_1B042440</name>
</gene>
<organism evidence="1 2">
    <name type="scientific">Podarcis lilfordi</name>
    <name type="common">Lilford's wall lizard</name>
    <dbReference type="NCBI Taxonomy" id="74358"/>
    <lineage>
        <taxon>Eukaryota</taxon>
        <taxon>Metazoa</taxon>
        <taxon>Chordata</taxon>
        <taxon>Craniata</taxon>
        <taxon>Vertebrata</taxon>
        <taxon>Euteleostomi</taxon>
        <taxon>Lepidosauria</taxon>
        <taxon>Squamata</taxon>
        <taxon>Bifurcata</taxon>
        <taxon>Unidentata</taxon>
        <taxon>Episquamata</taxon>
        <taxon>Laterata</taxon>
        <taxon>Lacertibaenia</taxon>
        <taxon>Lacertidae</taxon>
        <taxon>Podarcis</taxon>
    </lineage>
</organism>
<accession>A0AA35LLS0</accession>
<protein>
    <submittedName>
        <fullName evidence="1">Uncharacterized protein</fullName>
    </submittedName>
</protein>
<proteinExistence type="predicted"/>
<dbReference type="Proteomes" id="UP001178461">
    <property type="component" value="Chromosome 16"/>
</dbReference>
<name>A0AA35LLS0_9SAUR</name>
<dbReference type="EMBL" id="OX395143">
    <property type="protein sequence ID" value="CAI5798468.1"/>
    <property type="molecule type" value="Genomic_DNA"/>
</dbReference>
<reference evidence="1" key="1">
    <citation type="submission" date="2022-12" db="EMBL/GenBank/DDBJ databases">
        <authorList>
            <person name="Alioto T."/>
            <person name="Alioto T."/>
            <person name="Gomez Garrido J."/>
        </authorList>
    </citation>
    <scope>NUCLEOTIDE SEQUENCE</scope>
</reference>
<sequence length="93" mass="11219">MSLLNDGILMEDFYDPEMEGLDSFYQYPYCYRPRQRSCYYPRGYGYGYGYGYGGGYGSKWRPGYTWQYPQYCPPQYYGPGRWPCYYPGKRWPC</sequence>